<evidence type="ECO:0000256" key="2">
    <source>
        <dbReference type="SAM" id="Phobius"/>
    </source>
</evidence>
<dbReference type="Gene3D" id="3.40.50.1110">
    <property type="entry name" value="SGNH hydrolase"/>
    <property type="match status" value="1"/>
</dbReference>
<feature type="domain" description="SGNH hydrolase-type esterase" evidence="3">
    <location>
        <begin position="74"/>
        <end position="251"/>
    </location>
</feature>
<feature type="region of interest" description="Disordered" evidence="1">
    <location>
        <begin position="283"/>
        <end position="340"/>
    </location>
</feature>
<dbReference type="CDD" id="cd01836">
    <property type="entry name" value="FeeA_FeeB_like"/>
    <property type="match status" value="1"/>
</dbReference>
<keyword evidence="2" id="KW-0472">Membrane</keyword>
<protein>
    <submittedName>
        <fullName evidence="4">Lipase</fullName>
    </submittedName>
</protein>
<dbReference type="Pfam" id="PF13472">
    <property type="entry name" value="Lipase_GDSL_2"/>
    <property type="match status" value="1"/>
</dbReference>
<gene>
    <name evidence="4" type="ORF">GCM10011584_20010</name>
</gene>
<evidence type="ECO:0000256" key="1">
    <source>
        <dbReference type="SAM" id="MobiDB-lite"/>
    </source>
</evidence>
<dbReference type="EMBL" id="BMNI01000004">
    <property type="protein sequence ID" value="GGO89768.1"/>
    <property type="molecule type" value="Genomic_DNA"/>
</dbReference>
<dbReference type="SUPFAM" id="SSF52266">
    <property type="entry name" value="SGNH hydrolase"/>
    <property type="match status" value="1"/>
</dbReference>
<name>A0ABQ2N9R3_9ACTN</name>
<proteinExistence type="predicted"/>
<dbReference type="InterPro" id="IPR051532">
    <property type="entry name" value="Ester_Hydrolysis_Enzymes"/>
</dbReference>
<comment type="caution">
    <text evidence="4">The sequence shown here is derived from an EMBL/GenBank/DDBJ whole genome shotgun (WGS) entry which is preliminary data.</text>
</comment>
<reference evidence="5" key="1">
    <citation type="journal article" date="2019" name="Int. J. Syst. Evol. Microbiol.">
        <title>The Global Catalogue of Microorganisms (GCM) 10K type strain sequencing project: providing services to taxonomists for standard genome sequencing and annotation.</title>
        <authorList>
            <consortium name="The Broad Institute Genomics Platform"/>
            <consortium name="The Broad Institute Genome Sequencing Center for Infectious Disease"/>
            <person name="Wu L."/>
            <person name="Ma J."/>
        </authorList>
    </citation>
    <scope>NUCLEOTIDE SEQUENCE [LARGE SCALE GENOMIC DNA]</scope>
    <source>
        <strain evidence="5">CGMCC 4.7371</strain>
    </source>
</reference>
<keyword evidence="2" id="KW-1133">Transmembrane helix</keyword>
<dbReference type="PANTHER" id="PTHR30383">
    <property type="entry name" value="THIOESTERASE 1/PROTEASE 1/LYSOPHOSPHOLIPASE L1"/>
    <property type="match status" value="1"/>
</dbReference>
<feature type="transmembrane region" description="Helical" evidence="2">
    <location>
        <begin position="13"/>
        <end position="35"/>
    </location>
</feature>
<evidence type="ECO:0000313" key="5">
    <source>
        <dbReference type="Proteomes" id="UP000655410"/>
    </source>
</evidence>
<dbReference type="PANTHER" id="PTHR30383:SF5">
    <property type="entry name" value="SGNH HYDROLASE-TYPE ESTERASE DOMAIN-CONTAINING PROTEIN"/>
    <property type="match status" value="1"/>
</dbReference>
<dbReference type="InterPro" id="IPR036514">
    <property type="entry name" value="SGNH_hydro_sf"/>
</dbReference>
<keyword evidence="5" id="KW-1185">Reference proteome</keyword>
<organism evidence="4 5">
    <name type="scientific">Nocardioides phosphati</name>
    <dbReference type="NCBI Taxonomy" id="1867775"/>
    <lineage>
        <taxon>Bacteria</taxon>
        <taxon>Bacillati</taxon>
        <taxon>Actinomycetota</taxon>
        <taxon>Actinomycetes</taxon>
        <taxon>Propionibacteriales</taxon>
        <taxon>Nocardioidaceae</taxon>
        <taxon>Nocardioides</taxon>
    </lineage>
</organism>
<evidence type="ECO:0000259" key="3">
    <source>
        <dbReference type="Pfam" id="PF13472"/>
    </source>
</evidence>
<keyword evidence="2" id="KW-0812">Transmembrane</keyword>
<sequence>MVDMSRTETVRKVASAAAVGGGSVSALGLGLYGVLRAEAMLARRAIGDPLDEPPPNPSGWYGRKRPGPAIRVALLGDSGAAGYGVENVEETPGAHLATGIAAAADRRVYLGCFAVVGAQTSNLMDQVDRALLIEPELVVISIGANDVTHGVLPGQSIRELTACLARLNSAGVKIVMGTCPDLGTVRPISPPLKQWARMMSRRMATSQAIAVVEAGGRSVSLANTLGPEFDARPMDLFGPDRFHPSAEGYAAFAGVLLPTALAALGMGPVDDAPRAARGEGIKPLQRAASQASRTPGTELDGTQGPGRGVRGLLVELRHRRRQPQVEAEKPAESLESAEPA</sequence>
<dbReference type="InterPro" id="IPR013830">
    <property type="entry name" value="SGNH_hydro"/>
</dbReference>
<accession>A0ABQ2N9R3</accession>
<evidence type="ECO:0000313" key="4">
    <source>
        <dbReference type="EMBL" id="GGO89768.1"/>
    </source>
</evidence>
<dbReference type="Proteomes" id="UP000655410">
    <property type="component" value="Unassembled WGS sequence"/>
</dbReference>